<keyword evidence="6" id="KW-1185">Reference proteome</keyword>
<evidence type="ECO:0000313" key="5">
    <source>
        <dbReference type="EMBL" id="GAA1618751.1"/>
    </source>
</evidence>
<feature type="domain" description="HTH luxR-type" evidence="4">
    <location>
        <begin position="262"/>
        <end position="327"/>
    </location>
</feature>
<evidence type="ECO:0000256" key="2">
    <source>
        <dbReference type="ARBA" id="ARBA00023125"/>
    </source>
</evidence>
<dbReference type="CDD" id="cd06170">
    <property type="entry name" value="LuxR_C_like"/>
    <property type="match status" value="1"/>
</dbReference>
<dbReference type="PANTHER" id="PTHR44688:SF16">
    <property type="entry name" value="DNA-BINDING TRANSCRIPTIONAL ACTIVATOR DEVR_DOSR"/>
    <property type="match status" value="1"/>
</dbReference>
<protein>
    <recommendedName>
        <fullName evidence="4">HTH luxR-type domain-containing protein</fullName>
    </recommendedName>
</protein>
<dbReference type="PANTHER" id="PTHR44688">
    <property type="entry name" value="DNA-BINDING TRANSCRIPTIONAL ACTIVATOR DEVR_DOSR"/>
    <property type="match status" value="1"/>
</dbReference>
<dbReference type="Gene3D" id="1.10.10.10">
    <property type="entry name" value="Winged helix-like DNA-binding domain superfamily/Winged helix DNA-binding domain"/>
    <property type="match status" value="1"/>
</dbReference>
<evidence type="ECO:0000256" key="1">
    <source>
        <dbReference type="ARBA" id="ARBA00023015"/>
    </source>
</evidence>
<dbReference type="RefSeq" id="WP_344222549.1">
    <property type="nucleotide sequence ID" value="NZ_BAAAOS010000070.1"/>
</dbReference>
<dbReference type="EMBL" id="BAAAOS010000070">
    <property type="protein sequence ID" value="GAA1618751.1"/>
    <property type="molecule type" value="Genomic_DNA"/>
</dbReference>
<keyword evidence="2" id="KW-0238">DNA-binding</keyword>
<dbReference type="InterPro" id="IPR036388">
    <property type="entry name" value="WH-like_DNA-bd_sf"/>
</dbReference>
<accession>A0ABN2EUW5</accession>
<comment type="caution">
    <text evidence="5">The sequence shown here is derived from an EMBL/GenBank/DDBJ whole genome shotgun (WGS) entry which is preliminary data.</text>
</comment>
<reference evidence="5 6" key="1">
    <citation type="journal article" date="2019" name="Int. J. Syst. Evol. Microbiol.">
        <title>The Global Catalogue of Microorganisms (GCM) 10K type strain sequencing project: providing services to taxonomists for standard genome sequencing and annotation.</title>
        <authorList>
            <consortium name="The Broad Institute Genomics Platform"/>
            <consortium name="The Broad Institute Genome Sequencing Center for Infectious Disease"/>
            <person name="Wu L."/>
            <person name="Ma J."/>
        </authorList>
    </citation>
    <scope>NUCLEOTIDE SEQUENCE [LARGE SCALE GENOMIC DNA]</scope>
    <source>
        <strain evidence="5 6">JCM 14969</strain>
    </source>
</reference>
<dbReference type="PRINTS" id="PR00038">
    <property type="entry name" value="HTHLUXR"/>
</dbReference>
<name>A0ABN2EUW5_9ACTN</name>
<sequence>MRIEAVLPDLAVGDPQHVVEHDEVRARAAAAMHALRELIPWSGYALSAWDAGSGTHRHITLASEGYPAAVQDHMNDAFVEHNPGFRLLHTRVPRALRWSDLDRDWLVKFAQTYSAEVFLIPAGFKEGATMCLRLPDGRYTGALHVSWARARDASDGTRDIIEGFRPLLANACDLLSHARLGVHRMGPDVHAVLVSAQGTVSEMPGHLAGPLLRDGEHVRSLVARQGNSFGRRRYLWTGPEGTCHRIEIVPCHGEASLVIERQISWPFGLSGREAQILHWVAMGYSNPQIAARFYISSRTVSTHVEHILDKLACESRAQLAALAVNAELLLIEEIDAGAA</sequence>
<dbReference type="Pfam" id="PF00196">
    <property type="entry name" value="GerE"/>
    <property type="match status" value="1"/>
</dbReference>
<dbReference type="Proteomes" id="UP001500393">
    <property type="component" value="Unassembled WGS sequence"/>
</dbReference>
<dbReference type="InterPro" id="IPR000792">
    <property type="entry name" value="Tscrpt_reg_LuxR_C"/>
</dbReference>
<keyword evidence="3" id="KW-0804">Transcription</keyword>
<dbReference type="PROSITE" id="PS50043">
    <property type="entry name" value="HTH_LUXR_2"/>
    <property type="match status" value="1"/>
</dbReference>
<proteinExistence type="predicted"/>
<evidence type="ECO:0000259" key="4">
    <source>
        <dbReference type="PROSITE" id="PS50043"/>
    </source>
</evidence>
<dbReference type="SMART" id="SM00421">
    <property type="entry name" value="HTH_LUXR"/>
    <property type="match status" value="1"/>
</dbReference>
<evidence type="ECO:0000313" key="6">
    <source>
        <dbReference type="Proteomes" id="UP001500393"/>
    </source>
</evidence>
<dbReference type="SUPFAM" id="SSF46894">
    <property type="entry name" value="C-terminal effector domain of the bipartite response regulators"/>
    <property type="match status" value="1"/>
</dbReference>
<evidence type="ECO:0000256" key="3">
    <source>
        <dbReference type="ARBA" id="ARBA00023163"/>
    </source>
</evidence>
<dbReference type="InterPro" id="IPR016032">
    <property type="entry name" value="Sig_transdc_resp-reg_C-effctor"/>
</dbReference>
<organism evidence="5 6">
    <name type="scientific">Kribbella sancticallisti</name>
    <dbReference type="NCBI Taxonomy" id="460087"/>
    <lineage>
        <taxon>Bacteria</taxon>
        <taxon>Bacillati</taxon>
        <taxon>Actinomycetota</taxon>
        <taxon>Actinomycetes</taxon>
        <taxon>Propionibacteriales</taxon>
        <taxon>Kribbellaceae</taxon>
        <taxon>Kribbella</taxon>
    </lineage>
</organism>
<keyword evidence="1" id="KW-0805">Transcription regulation</keyword>
<gene>
    <name evidence="5" type="ORF">GCM10009789_85710</name>
</gene>
<dbReference type="PROSITE" id="PS00622">
    <property type="entry name" value="HTH_LUXR_1"/>
    <property type="match status" value="1"/>
</dbReference>